<proteinExistence type="predicted"/>
<dbReference type="EMBL" id="BASM01000016">
    <property type="protein sequence ID" value="GAD26365.1"/>
    <property type="molecule type" value="Genomic_DNA"/>
</dbReference>
<keyword evidence="2" id="KW-1185">Reference proteome</keyword>
<comment type="caution">
    <text evidence="1">The sequence shown here is derived from an EMBL/GenBank/DDBJ whole genome shotgun (WGS) entry which is preliminary data.</text>
</comment>
<protein>
    <submittedName>
        <fullName evidence="1">Uncharacterized protein</fullName>
    </submittedName>
</protein>
<gene>
    <name evidence="1" type="ORF">NBRC3257_1364</name>
</gene>
<evidence type="ECO:0000313" key="1">
    <source>
        <dbReference type="EMBL" id="GAD26365.1"/>
    </source>
</evidence>
<accession>A0ABQ0IVZ1</accession>
<organism evidence="1 2">
    <name type="scientific">Gluconobacter thailandicus NBRC 3257</name>
    <dbReference type="NCBI Taxonomy" id="1381097"/>
    <lineage>
        <taxon>Bacteria</taxon>
        <taxon>Pseudomonadati</taxon>
        <taxon>Pseudomonadota</taxon>
        <taxon>Alphaproteobacteria</taxon>
        <taxon>Acetobacterales</taxon>
        <taxon>Acetobacteraceae</taxon>
        <taxon>Gluconobacter</taxon>
    </lineage>
</organism>
<reference evidence="1 2" key="1">
    <citation type="submission" date="2013-08" db="EMBL/GenBank/DDBJ databases">
        <title>Gluconobacter thailandicus NBRC 3257 whole genome sequence.</title>
        <authorList>
            <person name="Matsutani M."/>
            <person name="Yakushi T."/>
            <person name="Matsushita K."/>
        </authorList>
    </citation>
    <scope>NUCLEOTIDE SEQUENCE [LARGE SCALE GENOMIC DNA]</scope>
    <source>
        <strain evidence="1 2">NBRC 3257</strain>
    </source>
</reference>
<name>A0ABQ0IVZ1_GLUTH</name>
<sequence>MRYSAPANPPYCELVRLFSGTTRLLISSENFSEMKNEKL</sequence>
<dbReference type="Proteomes" id="UP000018209">
    <property type="component" value="Unassembled WGS sequence"/>
</dbReference>
<evidence type="ECO:0000313" key="2">
    <source>
        <dbReference type="Proteomes" id="UP000018209"/>
    </source>
</evidence>